<sequence>MFLWRWTQFASLGKRWFAHVALQATLVVNVATEHAHHKRVTVVLCDNLRWTSRQAAGQADGALFVRKILQCRYDKAKRSLEAWLNVKCFVGF</sequence>
<dbReference type="AlphaFoldDB" id="A0A2M4DFR6"/>
<keyword evidence="1" id="KW-0732">Signal</keyword>
<accession>A0A2M4DFR6</accession>
<reference evidence="2" key="1">
    <citation type="submission" date="2018-01" db="EMBL/GenBank/DDBJ databases">
        <title>An insight into the sialome of Amazonian anophelines.</title>
        <authorList>
            <person name="Ribeiro J.M."/>
            <person name="Scarpassa V."/>
            <person name="Calvo E."/>
        </authorList>
    </citation>
    <scope>NUCLEOTIDE SEQUENCE</scope>
</reference>
<proteinExistence type="predicted"/>
<evidence type="ECO:0000313" key="2">
    <source>
        <dbReference type="EMBL" id="MBW76339.1"/>
    </source>
</evidence>
<name>A0A2M4DFR6_ANODA</name>
<evidence type="ECO:0000256" key="1">
    <source>
        <dbReference type="SAM" id="SignalP"/>
    </source>
</evidence>
<protein>
    <submittedName>
        <fullName evidence="2">Putative secreted protein</fullName>
    </submittedName>
</protein>
<feature type="chain" id="PRO_5014766498" evidence="1">
    <location>
        <begin position="33"/>
        <end position="92"/>
    </location>
</feature>
<dbReference type="EMBL" id="GGFL01012161">
    <property type="protein sequence ID" value="MBW76339.1"/>
    <property type="molecule type" value="Transcribed_RNA"/>
</dbReference>
<feature type="signal peptide" evidence="1">
    <location>
        <begin position="1"/>
        <end position="32"/>
    </location>
</feature>
<organism evidence="2">
    <name type="scientific">Anopheles darlingi</name>
    <name type="common">Mosquito</name>
    <dbReference type="NCBI Taxonomy" id="43151"/>
    <lineage>
        <taxon>Eukaryota</taxon>
        <taxon>Metazoa</taxon>
        <taxon>Ecdysozoa</taxon>
        <taxon>Arthropoda</taxon>
        <taxon>Hexapoda</taxon>
        <taxon>Insecta</taxon>
        <taxon>Pterygota</taxon>
        <taxon>Neoptera</taxon>
        <taxon>Endopterygota</taxon>
        <taxon>Diptera</taxon>
        <taxon>Nematocera</taxon>
        <taxon>Culicoidea</taxon>
        <taxon>Culicidae</taxon>
        <taxon>Anophelinae</taxon>
        <taxon>Anopheles</taxon>
    </lineage>
</organism>